<feature type="compositionally biased region" description="Low complexity" evidence="4">
    <location>
        <begin position="690"/>
        <end position="701"/>
    </location>
</feature>
<dbReference type="InterPro" id="IPR013507">
    <property type="entry name" value="DNA_mismatch_S5_2-like"/>
</dbReference>
<feature type="compositionally biased region" description="Basic and acidic residues" evidence="4">
    <location>
        <begin position="758"/>
        <end position="769"/>
    </location>
</feature>
<dbReference type="Proteomes" id="UP001274830">
    <property type="component" value="Unassembled WGS sequence"/>
</dbReference>
<dbReference type="CDD" id="cd16926">
    <property type="entry name" value="HATPase_MutL-MLH-PMS-like"/>
    <property type="match status" value="1"/>
</dbReference>
<dbReference type="EMBL" id="JAUTXT010000050">
    <property type="protein sequence ID" value="KAK3670814.1"/>
    <property type="molecule type" value="Genomic_DNA"/>
</dbReference>
<comment type="caution">
    <text evidence="7">The sequence shown here is derived from an EMBL/GenBank/DDBJ whole genome shotgun (WGS) entry which is preliminary data.</text>
</comment>
<dbReference type="InterPro" id="IPR042120">
    <property type="entry name" value="MutL_C_dimsub"/>
</dbReference>
<dbReference type="GO" id="GO:0032389">
    <property type="term" value="C:MutLalpha complex"/>
    <property type="evidence" value="ECO:0007669"/>
    <property type="project" value="TreeGrafter"/>
</dbReference>
<feature type="domain" description="DNA mismatch repair protein S5" evidence="6">
    <location>
        <begin position="217"/>
        <end position="360"/>
    </location>
</feature>
<dbReference type="FunFam" id="3.30.565.10:FF:000014">
    <property type="entry name" value="Mismatch repair endonuclease pms1, putative"/>
    <property type="match status" value="1"/>
</dbReference>
<keyword evidence="7" id="KW-0067">ATP-binding</keyword>
<gene>
    <name evidence="7" type="primary">PMS1</name>
    <name evidence="7" type="ORF">LTR78_009258</name>
</gene>
<reference evidence="7" key="1">
    <citation type="submission" date="2023-07" db="EMBL/GenBank/DDBJ databases">
        <title>Black Yeasts Isolated from many extreme environments.</title>
        <authorList>
            <person name="Coleine C."/>
            <person name="Stajich J.E."/>
            <person name="Selbmann L."/>
        </authorList>
    </citation>
    <scope>NUCLEOTIDE SEQUENCE</scope>
    <source>
        <strain evidence="7">CCFEE 5485</strain>
    </source>
</reference>
<feature type="region of interest" description="Disordered" evidence="4">
    <location>
        <begin position="388"/>
        <end position="458"/>
    </location>
</feature>
<sequence>MATIKAIEGRSVHQIQSGQVIVDLNSVVKELVENSLDAGATSIDVRFKNQGLDSVEVQDNGKGIAPDDYETVALKHHTSKLSSYEDLTSLDTFGFRGEALSSLCALSKFHILTARLEDGAAGKRLDFEVSGRLKSTSVASAQKGTTVSVDEIFYNLPVRRKELEKNIKREYGKVLSLLQAYACISVGVRFSVSNQMVKGKKIVVFSTKPNTTTKENIVNVYGAKTLLALTKLDLHLGMEPSHGPSIQGARNWSTQATDRSMEVQVQGHISRPVFGEGRQAADRQMFFVNSRPCHLPQVSKAINEVYKSFNVSQSPFIFANLVMDTNSYDVNVSPDKRTIMLHDQTALLGSLKTGLTDLFEHTDHTIPQSTLPNRKLPAYQPLNVARCNTPGQSVADSTTAPSEAESSDEDIDEVAPAVKRVSHSANAATNETQPNLMQGWLGRDAEERKPPPAKRKSIIEVSKDKQNLVEHMRKEFDTELSAETVEASSVVEPQTSDVPEDPLSGEQEALSGPKHVEDHVQMIGTPARDTVPDPMSTAYDDLFSQRPPHLPKCDTTPESTVVAARMNSDDRMGEKLGTEEPMSPPNESSSIPAISTSSRKNTPGPVQNAFDRMRPIRMPSQIAEITVGHTTTTTVLGGSPPYKKRRVYAPNNSQSIAKFGANPLLARGLRNFAAPGSQMEVDSSDMPSTALRRASAALSESGSEEEGAAKDSLEGEDDKDVADPVEVDQRASDPLDELLPAPADDDESDEDELDEDHVDERERRIQEDEKVARLIQEAEDAAARPSEENLKRASQVLKNGGNRKEATLQLMQTLDDSLADIKMQMTSLKSIAVPCEQIDASAGAEYGVVKEELDDNNAESKLSLTVTKADFERMTVVGQFNLGFVLAIRPSSGDGTQDELFIIDQHAADEKYNYERLQRTVTLQSQRLVRPKLLELTAVEEEIILNNSTALKANGFEIETTSDPTDDDDHPAVRQHRLLTLPLSGTKTFSPSDLEELLHLLSEIPSGSSEIPRPRKVQRMLAMRACRSSIMVGKTLTKKQMSRVVTHMGEMDKPWNCPHGRPTMRHLAGLGAWNGWQEGDAVGSADECDESQAMQVQVGRRTDWAAWLAMQKRPND</sequence>
<dbReference type="Pfam" id="PF13589">
    <property type="entry name" value="HATPase_c_3"/>
    <property type="match status" value="1"/>
</dbReference>
<dbReference type="Gene3D" id="3.30.565.10">
    <property type="entry name" value="Histidine kinase-like ATPase, C-terminal domain"/>
    <property type="match status" value="1"/>
</dbReference>
<dbReference type="GO" id="GO:0005524">
    <property type="term" value="F:ATP binding"/>
    <property type="evidence" value="ECO:0007669"/>
    <property type="project" value="UniProtKB-KW"/>
</dbReference>
<feature type="compositionally biased region" description="Low complexity" evidence="4">
    <location>
        <begin position="579"/>
        <end position="598"/>
    </location>
</feature>
<dbReference type="GO" id="GO:0016887">
    <property type="term" value="F:ATP hydrolysis activity"/>
    <property type="evidence" value="ECO:0007669"/>
    <property type="project" value="InterPro"/>
</dbReference>
<dbReference type="PANTHER" id="PTHR10073:SF52">
    <property type="entry name" value="MISMATCH REPAIR ENDONUCLEASE PMS2"/>
    <property type="match status" value="1"/>
</dbReference>
<feature type="region of interest" description="Disordered" evidence="4">
    <location>
        <begin position="484"/>
        <end position="515"/>
    </location>
</feature>
<evidence type="ECO:0000256" key="4">
    <source>
        <dbReference type="SAM" id="MobiDB-lite"/>
    </source>
</evidence>
<feature type="region of interest" description="Disordered" evidence="4">
    <location>
        <begin position="572"/>
        <end position="615"/>
    </location>
</feature>
<dbReference type="InterPro" id="IPR042121">
    <property type="entry name" value="MutL_C_regsub"/>
</dbReference>
<dbReference type="GO" id="GO:0140664">
    <property type="term" value="F:ATP-dependent DNA damage sensor activity"/>
    <property type="evidence" value="ECO:0007669"/>
    <property type="project" value="InterPro"/>
</dbReference>
<dbReference type="InterPro" id="IPR037198">
    <property type="entry name" value="MutL_C_sf"/>
</dbReference>
<organism evidence="7 8">
    <name type="scientific">Recurvomyces mirabilis</name>
    <dbReference type="NCBI Taxonomy" id="574656"/>
    <lineage>
        <taxon>Eukaryota</taxon>
        <taxon>Fungi</taxon>
        <taxon>Dikarya</taxon>
        <taxon>Ascomycota</taxon>
        <taxon>Pezizomycotina</taxon>
        <taxon>Dothideomycetes</taxon>
        <taxon>Dothideomycetidae</taxon>
        <taxon>Mycosphaerellales</taxon>
        <taxon>Teratosphaeriaceae</taxon>
        <taxon>Recurvomyces</taxon>
    </lineage>
</organism>
<dbReference type="InterPro" id="IPR014762">
    <property type="entry name" value="DNA_mismatch_repair_CS"/>
</dbReference>
<comment type="similarity">
    <text evidence="1">Belongs to the DNA mismatch repair MutL/HexB family.</text>
</comment>
<dbReference type="InterPro" id="IPR014721">
    <property type="entry name" value="Ribsml_uS5_D2-typ_fold_subgr"/>
</dbReference>
<dbReference type="FunFam" id="3.30.230.10:FF:000120">
    <property type="entry name" value="Mismatch repair endonuclease PMS2"/>
    <property type="match status" value="1"/>
</dbReference>
<feature type="region of interest" description="Disordered" evidence="4">
    <location>
        <begin position="677"/>
        <end position="769"/>
    </location>
</feature>
<dbReference type="Gene3D" id="3.30.1370.100">
    <property type="entry name" value="MutL, C-terminal domain, regulatory subdomain"/>
    <property type="match status" value="1"/>
</dbReference>
<evidence type="ECO:0000256" key="3">
    <source>
        <dbReference type="ARBA" id="ARBA00070941"/>
    </source>
</evidence>
<dbReference type="GO" id="GO:0000710">
    <property type="term" value="P:meiotic mismatch repair"/>
    <property type="evidence" value="ECO:0007669"/>
    <property type="project" value="UniProtKB-ARBA"/>
</dbReference>
<dbReference type="AlphaFoldDB" id="A0AAE0TNY5"/>
<dbReference type="InterPro" id="IPR014790">
    <property type="entry name" value="MutL_C"/>
</dbReference>
<feature type="compositionally biased region" description="Acidic residues" evidence="4">
    <location>
        <begin position="714"/>
        <end position="726"/>
    </location>
</feature>
<dbReference type="CDD" id="cd03484">
    <property type="entry name" value="MutL_Trans_hPMS_2_like"/>
    <property type="match status" value="1"/>
</dbReference>
<dbReference type="Pfam" id="PF08676">
    <property type="entry name" value="MutL_C"/>
    <property type="match status" value="1"/>
</dbReference>
<dbReference type="SMART" id="SM01340">
    <property type="entry name" value="DNA_mis_repair"/>
    <property type="match status" value="1"/>
</dbReference>
<dbReference type="GeneID" id="89962306"/>
<keyword evidence="2" id="KW-0227">DNA damage</keyword>
<dbReference type="SMART" id="SM00853">
    <property type="entry name" value="MutL_C"/>
    <property type="match status" value="1"/>
</dbReference>
<accession>A0AAE0TNY5</accession>
<protein>
    <recommendedName>
        <fullName evidence="3">DNA mismatch repair protein PMS1</fullName>
    </recommendedName>
</protein>
<feature type="domain" description="MutL C-terminal dimerisation" evidence="5">
    <location>
        <begin position="876"/>
        <end position="1036"/>
    </location>
</feature>
<feature type="compositionally biased region" description="Polar residues" evidence="4">
    <location>
        <begin position="423"/>
        <end position="436"/>
    </location>
</feature>
<proteinExistence type="inferred from homology"/>
<name>A0AAE0TNY5_9PEZI</name>
<dbReference type="InterPro" id="IPR038973">
    <property type="entry name" value="MutL/Mlh/Pms-like"/>
</dbReference>
<dbReference type="InterPro" id="IPR020568">
    <property type="entry name" value="Ribosomal_Su5_D2-typ_SF"/>
</dbReference>
<evidence type="ECO:0000313" key="7">
    <source>
        <dbReference type="EMBL" id="KAK3670814.1"/>
    </source>
</evidence>
<dbReference type="PANTHER" id="PTHR10073">
    <property type="entry name" value="DNA MISMATCH REPAIR PROTEIN MLH, PMS, MUTL"/>
    <property type="match status" value="1"/>
</dbReference>
<evidence type="ECO:0000256" key="2">
    <source>
        <dbReference type="ARBA" id="ARBA00022763"/>
    </source>
</evidence>
<evidence type="ECO:0000259" key="5">
    <source>
        <dbReference type="SMART" id="SM00853"/>
    </source>
</evidence>
<dbReference type="SUPFAM" id="SSF118116">
    <property type="entry name" value="DNA mismatch repair protein MutL"/>
    <property type="match status" value="1"/>
</dbReference>
<dbReference type="NCBIfam" id="TIGR00585">
    <property type="entry name" value="mutl"/>
    <property type="match status" value="1"/>
</dbReference>
<dbReference type="Gene3D" id="3.30.230.10">
    <property type="match status" value="1"/>
</dbReference>
<dbReference type="InterPro" id="IPR002099">
    <property type="entry name" value="MutL/Mlh/PMS"/>
</dbReference>
<evidence type="ECO:0000259" key="6">
    <source>
        <dbReference type="SMART" id="SM01340"/>
    </source>
</evidence>
<keyword evidence="8" id="KW-1185">Reference proteome</keyword>
<evidence type="ECO:0000313" key="8">
    <source>
        <dbReference type="Proteomes" id="UP001274830"/>
    </source>
</evidence>
<feature type="compositionally biased region" description="Low complexity" evidence="4">
    <location>
        <begin position="395"/>
        <end position="404"/>
    </location>
</feature>
<dbReference type="SUPFAM" id="SSF55874">
    <property type="entry name" value="ATPase domain of HSP90 chaperone/DNA topoisomerase II/histidine kinase"/>
    <property type="match status" value="1"/>
</dbReference>
<dbReference type="Pfam" id="PF01119">
    <property type="entry name" value="DNA_mis_repair"/>
    <property type="match status" value="1"/>
</dbReference>
<keyword evidence="7" id="KW-0547">Nucleotide-binding</keyword>
<dbReference type="Gene3D" id="3.30.1540.20">
    <property type="entry name" value="MutL, C-terminal domain, dimerisation subdomain"/>
    <property type="match status" value="1"/>
</dbReference>
<feature type="compositionally biased region" description="Acidic residues" evidence="4">
    <location>
        <begin position="743"/>
        <end position="757"/>
    </location>
</feature>
<evidence type="ECO:0000256" key="1">
    <source>
        <dbReference type="ARBA" id="ARBA00006082"/>
    </source>
</evidence>
<dbReference type="PROSITE" id="PS00058">
    <property type="entry name" value="DNA_MISMATCH_REPAIR_1"/>
    <property type="match status" value="1"/>
</dbReference>
<dbReference type="SUPFAM" id="SSF54211">
    <property type="entry name" value="Ribosomal protein S5 domain 2-like"/>
    <property type="match status" value="1"/>
</dbReference>
<dbReference type="GO" id="GO:0030983">
    <property type="term" value="F:mismatched DNA binding"/>
    <property type="evidence" value="ECO:0007669"/>
    <property type="project" value="InterPro"/>
</dbReference>
<dbReference type="FunFam" id="3.30.1370.100:FF:000001">
    <property type="entry name" value="Mismatch repair endonuclease pms1, putative"/>
    <property type="match status" value="1"/>
</dbReference>
<dbReference type="InterPro" id="IPR036890">
    <property type="entry name" value="HATPase_C_sf"/>
</dbReference>
<dbReference type="RefSeq" id="XP_064694471.1">
    <property type="nucleotide sequence ID" value="XM_064837767.1"/>
</dbReference>